<accession>A0A653B3L2</accession>
<dbReference type="EMBL" id="LR130779">
    <property type="protein sequence ID" value="VDN63141.1"/>
    <property type="molecule type" value="Genomic_DNA"/>
</dbReference>
<protein>
    <submittedName>
        <fullName evidence="1">Uncharacterized protein</fullName>
    </submittedName>
</protein>
<organism evidence="1">
    <name type="scientific">Ectopseudomonas oleovorans</name>
    <name type="common">Pseudomonas oleovorans</name>
    <dbReference type="NCBI Taxonomy" id="301"/>
    <lineage>
        <taxon>Bacteria</taxon>
        <taxon>Pseudomonadati</taxon>
        <taxon>Pseudomonadota</taxon>
        <taxon>Gammaproteobacteria</taxon>
        <taxon>Pseudomonadales</taxon>
        <taxon>Pseudomonadaceae</taxon>
        <taxon>Ectopseudomonas</taxon>
    </lineage>
</organism>
<proteinExistence type="predicted"/>
<reference evidence="1" key="1">
    <citation type="submission" date="2018-11" db="EMBL/GenBank/DDBJ databases">
        <authorList>
            <consortium name="Genoscope - CEA"/>
            <person name="William W."/>
        </authorList>
    </citation>
    <scope>NUCLEOTIDE SEQUENCE [LARGE SCALE GENOMIC DNA]</scope>
    <source>
        <strain evidence="1">T9AD</strain>
    </source>
</reference>
<sequence>MAFCPIHSQKPLPPGCCVILNASFITFHTPADSTNGHSAHEYRHGRQTCMKPAADRTPRGLRAV</sequence>
<evidence type="ECO:0000313" key="1">
    <source>
        <dbReference type="EMBL" id="VDN63141.1"/>
    </source>
</evidence>
<name>A0A653B3L2_ECTOL</name>
<gene>
    <name evidence="1" type="ORF">POT9AD_2166</name>
</gene>
<dbReference type="AlphaFoldDB" id="A0A653B3L2"/>